<accession>A0A8J7MNK9</accession>
<evidence type="ECO:0008006" key="3">
    <source>
        <dbReference type="Google" id="ProtNLM"/>
    </source>
</evidence>
<gene>
    <name evidence="1" type="ORF">JI744_03170</name>
</gene>
<keyword evidence="2" id="KW-1185">Reference proteome</keyword>
<name>A0A8J7MNK9_9RHOB</name>
<evidence type="ECO:0000313" key="1">
    <source>
        <dbReference type="EMBL" id="MBL4927101.1"/>
    </source>
</evidence>
<evidence type="ECO:0000313" key="2">
    <source>
        <dbReference type="Proteomes" id="UP000619033"/>
    </source>
</evidence>
<dbReference type="RefSeq" id="WP_202658257.1">
    <property type="nucleotide sequence ID" value="NZ_JAESVP010000002.1"/>
</dbReference>
<proteinExistence type="predicted"/>
<protein>
    <recommendedName>
        <fullName evidence="3">Metal binding domain of Ada</fullName>
    </recommendedName>
</protein>
<organism evidence="1 2">
    <name type="scientific">Fuscibacter oryzae</name>
    <dbReference type="NCBI Taxonomy" id="2803939"/>
    <lineage>
        <taxon>Bacteria</taxon>
        <taxon>Pseudomonadati</taxon>
        <taxon>Pseudomonadota</taxon>
        <taxon>Alphaproteobacteria</taxon>
        <taxon>Rhodobacterales</taxon>
        <taxon>Paracoccaceae</taxon>
        <taxon>Fuscibacter</taxon>
    </lineage>
</organism>
<reference evidence="1" key="1">
    <citation type="submission" date="2021-01" db="EMBL/GenBank/DDBJ databases">
        <title>Genome seq and assembly of Tabrizicola sp. KVB23.</title>
        <authorList>
            <person name="Chhetri G."/>
        </authorList>
    </citation>
    <scope>NUCLEOTIDE SEQUENCE</scope>
    <source>
        <strain evidence="1">KVB23</strain>
    </source>
</reference>
<dbReference type="Proteomes" id="UP000619033">
    <property type="component" value="Unassembled WGS sequence"/>
</dbReference>
<comment type="caution">
    <text evidence="1">The sequence shown here is derived from an EMBL/GenBank/DDBJ whole genome shotgun (WGS) entry which is preliminary data.</text>
</comment>
<dbReference type="EMBL" id="JAESVP010000002">
    <property type="protein sequence ID" value="MBL4927101.1"/>
    <property type="molecule type" value="Genomic_DNA"/>
</dbReference>
<dbReference type="AlphaFoldDB" id="A0A8J7MNK9"/>
<sequence length="181" mass="20334">MFMGNRGCLHDNQGAVRRDWQVRRWITCLTAFKARQRQLMRPGHYTELFFMDEAVATAAGHRPCAECRRADHLAFRAAWQDAHGPVASVDQIDAALHLARLGPRQVRPAQGLPDGSMVLWQNRPHLVLDKTLLPWSPLGYEAARPWIDSQVCVLTPAPLIAVLAAGWQPAIHPTALRNQRV</sequence>